<protein>
    <submittedName>
        <fullName evidence="2">Uncharacterized protein</fullName>
    </submittedName>
</protein>
<evidence type="ECO:0000256" key="1">
    <source>
        <dbReference type="SAM" id="Phobius"/>
    </source>
</evidence>
<dbReference type="Proteomes" id="UP000277007">
    <property type="component" value="Unassembled WGS sequence"/>
</dbReference>
<keyword evidence="1" id="KW-0812">Transmembrane</keyword>
<keyword evidence="1" id="KW-0472">Membrane</keyword>
<proteinExistence type="predicted"/>
<dbReference type="RefSeq" id="WP_126620340.1">
    <property type="nucleotide sequence ID" value="NZ_JBHUCY010000005.1"/>
</dbReference>
<keyword evidence="3" id="KW-1185">Reference proteome</keyword>
<reference evidence="2 3" key="1">
    <citation type="submission" date="2018-12" db="EMBL/GenBank/DDBJ databases">
        <authorList>
            <person name="Yang Y."/>
        </authorList>
    </citation>
    <scope>NUCLEOTIDE SEQUENCE [LARGE SCALE GENOMIC DNA]</scope>
    <source>
        <strain evidence="2 3">L-25-5w-1</strain>
    </source>
</reference>
<name>A0A3S0K0E9_9PROT</name>
<feature type="transmembrane region" description="Helical" evidence="1">
    <location>
        <begin position="272"/>
        <end position="290"/>
    </location>
</feature>
<accession>A0A3S0K0E9</accession>
<feature type="transmembrane region" description="Helical" evidence="1">
    <location>
        <begin position="169"/>
        <end position="194"/>
    </location>
</feature>
<sequence>MTRETSATAQNRHGGPDHRMGGGVARLTLAVVLGLILVIYMHQFGMNMRASSGLPFWDDWGYFFGEQQGVQQPLTFQSLFAKDSDHVAPVFKLVTHALWRVIGVDFLTFRLVGWLCFGAMLVSYAALLLRVCAPTGWAAVPVAMAGFFLMGTANADYFYYQHMGLAQPIFFTALFLYLHAMAAGWSMAALPALLTFGSTGVFGASYALGAGGAAAVLALRQSRGADPAANRRLPVAVGGGVLLSAAMLYLTFHGSYANHTGQPLVLPWEPEFWGFLLGAFANAAGVAATAADPTRSLAVGGALFLAYAGLVPALLLGREREDDRGGNAAFCIAALVAGIVLVTMVTALGRARLCGDSIPATLACGATPRYAFPIIIGLPAVVAGWLRVLPLKPAALRPLAGGLLIGLLVLAHGPDRESLLRHWRVADLNSMLVTRDARGAACIAAHLASIRRADGSLDWGRPLTCPTISPRDIAPYLEVAHRMHAAFLRPLETSDSSPPGRFQANTLMQATLDAAQSLRLAVPATPGRLIGSVDALEESRDGRRSLVGWAADAVNREPAANLLVVIGGRVVAVGGTGAARPDVAKALDNPSLADSGFILPVPVDALSTGERIHVFALSRDLGLSALSPPDGLPPVFAKRAR</sequence>
<feature type="transmembrane region" description="Helical" evidence="1">
    <location>
        <begin position="20"/>
        <end position="41"/>
    </location>
</feature>
<dbReference type="OrthoDB" id="7293961at2"/>
<organism evidence="2 3">
    <name type="scientific">Azospirillum griseum</name>
    <dbReference type="NCBI Taxonomy" id="2496639"/>
    <lineage>
        <taxon>Bacteria</taxon>
        <taxon>Pseudomonadati</taxon>
        <taxon>Pseudomonadota</taxon>
        <taxon>Alphaproteobacteria</taxon>
        <taxon>Rhodospirillales</taxon>
        <taxon>Azospirillaceae</taxon>
        <taxon>Azospirillum</taxon>
    </lineage>
</organism>
<dbReference type="AlphaFoldDB" id="A0A3S0K0E9"/>
<evidence type="ECO:0000313" key="3">
    <source>
        <dbReference type="Proteomes" id="UP000277007"/>
    </source>
</evidence>
<dbReference type="EMBL" id="RXMA01000042">
    <property type="protein sequence ID" value="RTR13832.1"/>
    <property type="molecule type" value="Genomic_DNA"/>
</dbReference>
<comment type="caution">
    <text evidence="2">The sequence shown here is derived from an EMBL/GenBank/DDBJ whole genome shotgun (WGS) entry which is preliminary data.</text>
</comment>
<feature type="transmembrane region" description="Helical" evidence="1">
    <location>
        <begin position="200"/>
        <end position="220"/>
    </location>
</feature>
<feature type="transmembrane region" description="Helical" evidence="1">
    <location>
        <begin position="297"/>
        <end position="315"/>
    </location>
</feature>
<feature type="transmembrane region" description="Helical" evidence="1">
    <location>
        <begin position="107"/>
        <end position="129"/>
    </location>
</feature>
<feature type="transmembrane region" description="Helical" evidence="1">
    <location>
        <begin position="232"/>
        <end position="252"/>
    </location>
</feature>
<feature type="transmembrane region" description="Helical" evidence="1">
    <location>
        <begin position="135"/>
        <end position="157"/>
    </location>
</feature>
<gene>
    <name evidence="2" type="ORF">EJ903_24230</name>
</gene>
<feature type="transmembrane region" description="Helical" evidence="1">
    <location>
        <begin position="370"/>
        <end position="388"/>
    </location>
</feature>
<keyword evidence="1" id="KW-1133">Transmembrane helix</keyword>
<evidence type="ECO:0000313" key="2">
    <source>
        <dbReference type="EMBL" id="RTR13832.1"/>
    </source>
</evidence>
<feature type="transmembrane region" description="Helical" evidence="1">
    <location>
        <begin position="327"/>
        <end position="349"/>
    </location>
</feature>